<keyword evidence="1" id="KW-0805">Transcription regulation</keyword>
<organism evidence="5 6">
    <name type="scientific">Dyadobacter jiangsuensis</name>
    <dbReference type="NCBI Taxonomy" id="1591085"/>
    <lineage>
        <taxon>Bacteria</taxon>
        <taxon>Pseudomonadati</taxon>
        <taxon>Bacteroidota</taxon>
        <taxon>Cytophagia</taxon>
        <taxon>Cytophagales</taxon>
        <taxon>Spirosomataceae</taxon>
        <taxon>Dyadobacter</taxon>
    </lineage>
</organism>
<dbReference type="SUPFAM" id="SSF51215">
    <property type="entry name" value="Regulatory protein AraC"/>
    <property type="match status" value="1"/>
</dbReference>
<dbReference type="EMBL" id="PYAS01000007">
    <property type="protein sequence ID" value="PSL27943.1"/>
    <property type="molecule type" value="Genomic_DNA"/>
</dbReference>
<dbReference type="AlphaFoldDB" id="A0A2P8G1U1"/>
<dbReference type="GO" id="GO:0043565">
    <property type="term" value="F:sequence-specific DNA binding"/>
    <property type="evidence" value="ECO:0007669"/>
    <property type="project" value="InterPro"/>
</dbReference>
<feature type="domain" description="HTH araC/xylS-type" evidence="4">
    <location>
        <begin position="194"/>
        <end position="292"/>
    </location>
</feature>
<dbReference type="SMART" id="SM00342">
    <property type="entry name" value="HTH_ARAC"/>
    <property type="match status" value="1"/>
</dbReference>
<dbReference type="RefSeq" id="WP_106596421.1">
    <property type="nucleotide sequence ID" value="NZ_PYAS01000007.1"/>
</dbReference>
<keyword evidence="6" id="KW-1185">Reference proteome</keyword>
<sequence>MRKSRGFEGELIIEIPKVATSHCEQLPLISHLFISRMGYYPKALHHYYQRPNGISQAILLYCTDGQGWIELNGNVTQVHAGEVFILPVDMPHSYGADLQNPWSIYWLHLNGTHCGAAATTVMERDSEAFRAIQVGFSDERNALFTHIASTLLKGYSASNLLQANLALPHYLSSFIAPEHFGSHQPSVSGASPTEKAIRYMQANLSNSLSLDNIARSVNLSVSFFSRKFKKDTGYAPIEYFNYLRIQKACQLLHFNTWRINEVASAIGIDDPFYFSRLFKQQMGLSPAHYRKNKGIERQ</sequence>
<dbReference type="PROSITE" id="PS01124">
    <property type="entry name" value="HTH_ARAC_FAMILY_2"/>
    <property type="match status" value="1"/>
</dbReference>
<dbReference type="InterPro" id="IPR037923">
    <property type="entry name" value="HTH-like"/>
</dbReference>
<dbReference type="CDD" id="cd06986">
    <property type="entry name" value="cupin_MmsR-like_N"/>
    <property type="match status" value="1"/>
</dbReference>
<dbReference type="InterPro" id="IPR009057">
    <property type="entry name" value="Homeodomain-like_sf"/>
</dbReference>
<accession>A0A2P8G1U1</accession>
<dbReference type="PROSITE" id="PS00041">
    <property type="entry name" value="HTH_ARAC_FAMILY_1"/>
    <property type="match status" value="1"/>
</dbReference>
<dbReference type="PRINTS" id="PR00032">
    <property type="entry name" value="HTHARAC"/>
</dbReference>
<keyword evidence="2" id="KW-0238">DNA-binding</keyword>
<evidence type="ECO:0000259" key="4">
    <source>
        <dbReference type="PROSITE" id="PS01124"/>
    </source>
</evidence>
<evidence type="ECO:0000256" key="3">
    <source>
        <dbReference type="ARBA" id="ARBA00023163"/>
    </source>
</evidence>
<reference evidence="5 6" key="1">
    <citation type="submission" date="2018-03" db="EMBL/GenBank/DDBJ databases">
        <title>Genomic Encyclopedia of Archaeal and Bacterial Type Strains, Phase II (KMG-II): from individual species to whole genera.</title>
        <authorList>
            <person name="Goeker M."/>
        </authorList>
    </citation>
    <scope>NUCLEOTIDE SEQUENCE [LARGE SCALE GENOMIC DNA]</scope>
    <source>
        <strain evidence="5 6">DSM 29057</strain>
    </source>
</reference>
<dbReference type="PANTHER" id="PTHR43280:SF30">
    <property type="entry name" value="MMSAB OPERON REGULATORY PROTEIN"/>
    <property type="match status" value="1"/>
</dbReference>
<keyword evidence="3" id="KW-0804">Transcription</keyword>
<evidence type="ECO:0000313" key="6">
    <source>
        <dbReference type="Proteomes" id="UP000241964"/>
    </source>
</evidence>
<protein>
    <submittedName>
        <fullName evidence="5">AraC family transcriptional regulator</fullName>
    </submittedName>
</protein>
<proteinExistence type="predicted"/>
<gene>
    <name evidence="5" type="ORF">CLV60_107208</name>
</gene>
<dbReference type="OrthoDB" id="9813413at2"/>
<dbReference type="Pfam" id="PF12833">
    <property type="entry name" value="HTH_18"/>
    <property type="match status" value="1"/>
</dbReference>
<dbReference type="Proteomes" id="UP000241964">
    <property type="component" value="Unassembled WGS sequence"/>
</dbReference>
<evidence type="ECO:0000313" key="5">
    <source>
        <dbReference type="EMBL" id="PSL27943.1"/>
    </source>
</evidence>
<dbReference type="InterPro" id="IPR020449">
    <property type="entry name" value="Tscrpt_reg_AraC-type_HTH"/>
</dbReference>
<dbReference type="InterPro" id="IPR003313">
    <property type="entry name" value="AraC-bd"/>
</dbReference>
<dbReference type="InterPro" id="IPR018060">
    <property type="entry name" value="HTH_AraC"/>
</dbReference>
<dbReference type="InterPro" id="IPR018062">
    <property type="entry name" value="HTH_AraC-typ_CS"/>
</dbReference>
<evidence type="ECO:0000256" key="2">
    <source>
        <dbReference type="ARBA" id="ARBA00023125"/>
    </source>
</evidence>
<name>A0A2P8G1U1_9BACT</name>
<dbReference type="Gene3D" id="1.10.10.60">
    <property type="entry name" value="Homeodomain-like"/>
    <property type="match status" value="2"/>
</dbReference>
<dbReference type="PANTHER" id="PTHR43280">
    <property type="entry name" value="ARAC-FAMILY TRANSCRIPTIONAL REGULATOR"/>
    <property type="match status" value="1"/>
</dbReference>
<evidence type="ECO:0000256" key="1">
    <source>
        <dbReference type="ARBA" id="ARBA00023015"/>
    </source>
</evidence>
<comment type="caution">
    <text evidence="5">The sequence shown here is derived from an EMBL/GenBank/DDBJ whole genome shotgun (WGS) entry which is preliminary data.</text>
</comment>
<dbReference type="GO" id="GO:0003700">
    <property type="term" value="F:DNA-binding transcription factor activity"/>
    <property type="evidence" value="ECO:0007669"/>
    <property type="project" value="InterPro"/>
</dbReference>
<dbReference type="SUPFAM" id="SSF46689">
    <property type="entry name" value="Homeodomain-like"/>
    <property type="match status" value="2"/>
</dbReference>
<dbReference type="Pfam" id="PF02311">
    <property type="entry name" value="AraC_binding"/>
    <property type="match status" value="1"/>
</dbReference>
<dbReference type="Gene3D" id="2.60.120.280">
    <property type="entry name" value="Regulatory protein AraC"/>
    <property type="match status" value="1"/>
</dbReference>